<feature type="transmembrane region" description="Helical" evidence="1">
    <location>
        <begin position="111"/>
        <end position="127"/>
    </location>
</feature>
<reference evidence="2 3" key="1">
    <citation type="submission" date="2024-09" db="EMBL/GenBank/DDBJ databases">
        <authorList>
            <person name="Sun Q."/>
            <person name="Mori K."/>
        </authorList>
    </citation>
    <scope>NUCLEOTIDE SEQUENCE [LARGE SCALE GENOMIC DNA]</scope>
    <source>
        <strain evidence="2 3">CECT 7955</strain>
    </source>
</reference>
<organism evidence="2 3">
    <name type="scientific">Flavobacterium jumunjinense</name>
    <dbReference type="NCBI Taxonomy" id="998845"/>
    <lineage>
        <taxon>Bacteria</taxon>
        <taxon>Pseudomonadati</taxon>
        <taxon>Bacteroidota</taxon>
        <taxon>Flavobacteriia</taxon>
        <taxon>Flavobacteriales</taxon>
        <taxon>Flavobacteriaceae</taxon>
        <taxon>Flavobacterium</taxon>
    </lineage>
</organism>
<protein>
    <recommendedName>
        <fullName evidence="4">DUF4149 domain-containing protein</fullName>
    </recommendedName>
</protein>
<keyword evidence="1" id="KW-1133">Transmembrane helix</keyword>
<dbReference type="EMBL" id="JBHMEY010000015">
    <property type="protein sequence ID" value="MFB9096346.1"/>
    <property type="molecule type" value="Genomic_DNA"/>
</dbReference>
<comment type="caution">
    <text evidence="2">The sequence shown here is derived from an EMBL/GenBank/DDBJ whole genome shotgun (WGS) entry which is preliminary data.</text>
</comment>
<evidence type="ECO:0000313" key="2">
    <source>
        <dbReference type="EMBL" id="MFB9096346.1"/>
    </source>
</evidence>
<keyword evidence="3" id="KW-1185">Reference proteome</keyword>
<feature type="transmembrane region" description="Helical" evidence="1">
    <location>
        <begin position="6"/>
        <end position="25"/>
    </location>
</feature>
<keyword evidence="1" id="KW-0472">Membrane</keyword>
<evidence type="ECO:0000313" key="3">
    <source>
        <dbReference type="Proteomes" id="UP001589607"/>
    </source>
</evidence>
<feature type="transmembrane region" description="Helical" evidence="1">
    <location>
        <begin position="45"/>
        <end position="67"/>
    </location>
</feature>
<evidence type="ECO:0008006" key="4">
    <source>
        <dbReference type="Google" id="ProtNLM"/>
    </source>
</evidence>
<sequence>MIVIAKYSIVLFGLFLIFSSFLMFFKPEKTRQIIGKAGSTYLINFLELGCRLLVGIAFIISSKIAIYELQFKVVGYFLVISALVIMCIPIKKHNAFSKRAAEKLKPNYLKICGLFSLFLGYIILFSFKN</sequence>
<feature type="transmembrane region" description="Helical" evidence="1">
    <location>
        <begin position="73"/>
        <end position="90"/>
    </location>
</feature>
<keyword evidence="1" id="KW-0812">Transmembrane</keyword>
<accession>A0ABV5GMY1</accession>
<evidence type="ECO:0000256" key="1">
    <source>
        <dbReference type="SAM" id="Phobius"/>
    </source>
</evidence>
<dbReference type="RefSeq" id="WP_236455490.1">
    <property type="nucleotide sequence ID" value="NZ_CBCSGE010000022.1"/>
</dbReference>
<dbReference type="Proteomes" id="UP001589607">
    <property type="component" value="Unassembled WGS sequence"/>
</dbReference>
<gene>
    <name evidence="2" type="ORF">ACFFVF_07450</name>
</gene>
<name>A0ABV5GMY1_9FLAO</name>
<proteinExistence type="predicted"/>